<reference evidence="8" key="1">
    <citation type="submission" date="2016-10" db="EMBL/GenBank/DDBJ databases">
        <authorList>
            <person name="Varghese N."/>
            <person name="Submissions S."/>
        </authorList>
    </citation>
    <scope>NUCLEOTIDE SEQUENCE [LARGE SCALE GENOMIC DNA]</scope>
    <source>
        <strain evidence="8">CGMCC 1.8981</strain>
    </source>
</reference>
<evidence type="ECO:0000256" key="1">
    <source>
        <dbReference type="ARBA" id="ARBA00004651"/>
    </source>
</evidence>
<evidence type="ECO:0000256" key="5">
    <source>
        <dbReference type="ARBA" id="ARBA00023136"/>
    </source>
</evidence>
<dbReference type="NCBIfam" id="TIGR00765">
    <property type="entry name" value="yihY_not_rbn"/>
    <property type="match status" value="1"/>
</dbReference>
<evidence type="ECO:0000256" key="4">
    <source>
        <dbReference type="ARBA" id="ARBA00022989"/>
    </source>
</evidence>
<dbReference type="Proteomes" id="UP000199112">
    <property type="component" value="Unassembled WGS sequence"/>
</dbReference>
<accession>A0A1H6FXM1</accession>
<feature type="transmembrane region" description="Helical" evidence="6">
    <location>
        <begin position="161"/>
        <end position="180"/>
    </location>
</feature>
<dbReference type="OrthoDB" id="204872at2157"/>
<comment type="subcellular location">
    <subcellularLocation>
        <location evidence="1">Cell membrane</location>
        <topology evidence="1">Multi-pass membrane protein</topology>
    </subcellularLocation>
</comment>
<organism evidence="7 8">
    <name type="scientific">Natronorubrum sediminis</name>
    <dbReference type="NCBI Taxonomy" id="640943"/>
    <lineage>
        <taxon>Archaea</taxon>
        <taxon>Methanobacteriati</taxon>
        <taxon>Methanobacteriota</taxon>
        <taxon>Stenosarchaea group</taxon>
        <taxon>Halobacteria</taxon>
        <taxon>Halobacteriales</taxon>
        <taxon>Natrialbaceae</taxon>
        <taxon>Natronorubrum</taxon>
    </lineage>
</organism>
<evidence type="ECO:0000256" key="3">
    <source>
        <dbReference type="ARBA" id="ARBA00022692"/>
    </source>
</evidence>
<sequence length="260" mass="27305">MNISETLVSIYRTASDRDLTFLAAGFAYYAFVSVIPLVLLALVVGSLLGGEATAERLILVAGDFLPEAGEALVVEALTTESGRSQATAVALVVSTWGALKVFRGLSLAFERIYDEAVEVTIVDQLKDGLVVIFAGVGALALMILIGTVLGLAADALPFGGWLSWLSLLIGLILVFLPMYYVLPPVPVEVTEILPGAVVAAVGWTGLQGGFQLYAANASQYEAYGAVGVVILFVTWLYFAGILILLGAVVNVVLADHSPVE</sequence>
<dbReference type="InterPro" id="IPR017039">
    <property type="entry name" value="Virul_fac_BrkB"/>
</dbReference>
<dbReference type="AlphaFoldDB" id="A0A1H6FXM1"/>
<dbReference type="PIRSF" id="PIRSF035875">
    <property type="entry name" value="RNase_BN"/>
    <property type="match status" value="1"/>
</dbReference>
<keyword evidence="3 6" id="KW-0812">Transmembrane</keyword>
<dbReference type="Pfam" id="PF03631">
    <property type="entry name" value="Virul_fac_BrkB"/>
    <property type="match status" value="1"/>
</dbReference>
<keyword evidence="5 6" id="KW-0472">Membrane</keyword>
<feature type="transmembrane region" description="Helical" evidence="6">
    <location>
        <begin position="129"/>
        <end position="149"/>
    </location>
</feature>
<evidence type="ECO:0000256" key="2">
    <source>
        <dbReference type="ARBA" id="ARBA00022475"/>
    </source>
</evidence>
<feature type="transmembrane region" description="Helical" evidence="6">
    <location>
        <begin position="26"/>
        <end position="48"/>
    </location>
</feature>
<keyword evidence="2" id="KW-1003">Cell membrane</keyword>
<dbReference type="GO" id="GO:0005886">
    <property type="term" value="C:plasma membrane"/>
    <property type="evidence" value="ECO:0007669"/>
    <property type="project" value="UniProtKB-SubCell"/>
</dbReference>
<keyword evidence="4 6" id="KW-1133">Transmembrane helix</keyword>
<evidence type="ECO:0000256" key="6">
    <source>
        <dbReference type="SAM" id="Phobius"/>
    </source>
</evidence>
<keyword evidence="8" id="KW-1185">Reference proteome</keyword>
<dbReference type="RefSeq" id="WP_090506611.1">
    <property type="nucleotide sequence ID" value="NZ_FNWL01000002.1"/>
</dbReference>
<evidence type="ECO:0000313" key="7">
    <source>
        <dbReference type="EMBL" id="SEH14554.1"/>
    </source>
</evidence>
<protein>
    <submittedName>
        <fullName evidence="7">Membrane protein</fullName>
    </submittedName>
</protein>
<feature type="transmembrane region" description="Helical" evidence="6">
    <location>
        <begin position="225"/>
        <end position="253"/>
    </location>
</feature>
<dbReference type="PANTHER" id="PTHR30213:SF0">
    <property type="entry name" value="UPF0761 MEMBRANE PROTEIN YIHY"/>
    <property type="match status" value="1"/>
</dbReference>
<evidence type="ECO:0000313" key="8">
    <source>
        <dbReference type="Proteomes" id="UP000199112"/>
    </source>
</evidence>
<dbReference type="EMBL" id="FNWL01000002">
    <property type="protein sequence ID" value="SEH14554.1"/>
    <property type="molecule type" value="Genomic_DNA"/>
</dbReference>
<dbReference type="PANTHER" id="PTHR30213">
    <property type="entry name" value="INNER MEMBRANE PROTEIN YHJD"/>
    <property type="match status" value="1"/>
</dbReference>
<name>A0A1H6FXM1_9EURY</name>
<proteinExistence type="predicted"/>
<feature type="transmembrane region" description="Helical" evidence="6">
    <location>
        <begin position="192"/>
        <end position="213"/>
    </location>
</feature>
<gene>
    <name evidence="7" type="ORF">SAMN04487967_1657</name>
</gene>